<evidence type="ECO:0000313" key="3">
    <source>
        <dbReference type="Proteomes" id="UP000295184"/>
    </source>
</evidence>
<protein>
    <recommendedName>
        <fullName evidence="4">YcxB-like protein</fullName>
    </recommendedName>
</protein>
<evidence type="ECO:0008006" key="4">
    <source>
        <dbReference type="Google" id="ProtNLM"/>
    </source>
</evidence>
<gene>
    <name evidence="2" type="ORF">EDD77_11860</name>
</gene>
<accession>A0A4R1QN03</accession>
<feature type="transmembrane region" description="Helical" evidence="1">
    <location>
        <begin position="24"/>
        <end position="45"/>
    </location>
</feature>
<dbReference type="RefSeq" id="WP_058963145.1">
    <property type="nucleotide sequence ID" value="NZ_CABKVM010000013.1"/>
</dbReference>
<feature type="transmembrane region" description="Helical" evidence="1">
    <location>
        <begin position="65"/>
        <end position="84"/>
    </location>
</feature>
<evidence type="ECO:0000256" key="1">
    <source>
        <dbReference type="SAM" id="Phobius"/>
    </source>
</evidence>
<proteinExistence type="predicted"/>
<dbReference type="OrthoDB" id="1838466at2"/>
<keyword evidence="1" id="KW-0472">Membrane</keyword>
<reference evidence="2 3" key="1">
    <citation type="submission" date="2019-03" db="EMBL/GenBank/DDBJ databases">
        <title>Genomic Encyclopedia of Type Strains, Phase IV (KMG-IV): sequencing the most valuable type-strain genomes for metagenomic binning, comparative biology and taxonomic classification.</title>
        <authorList>
            <person name="Goeker M."/>
        </authorList>
    </citation>
    <scope>NUCLEOTIDE SEQUENCE [LARGE SCALE GENOMIC DNA]</scope>
    <source>
        <strain evidence="2 3">DSM 100451</strain>
    </source>
</reference>
<dbReference type="AlphaFoldDB" id="A0A4R1QN03"/>
<organism evidence="2 3">
    <name type="scientific">Allofournierella massiliensis</name>
    <dbReference type="NCBI Taxonomy" id="1650663"/>
    <lineage>
        <taxon>Bacteria</taxon>
        <taxon>Bacillati</taxon>
        <taxon>Bacillota</taxon>
        <taxon>Clostridia</taxon>
        <taxon>Eubacteriales</taxon>
        <taxon>Oscillospiraceae</taxon>
        <taxon>Allofournierella</taxon>
    </lineage>
</organism>
<evidence type="ECO:0000313" key="2">
    <source>
        <dbReference type="EMBL" id="TCL55118.1"/>
    </source>
</evidence>
<feature type="transmembrane region" description="Helical" evidence="1">
    <location>
        <begin position="214"/>
        <end position="232"/>
    </location>
</feature>
<keyword evidence="1" id="KW-1133">Transmembrane helix</keyword>
<name>A0A4R1QN03_9FIRM</name>
<keyword evidence="1" id="KW-0812">Transmembrane</keyword>
<dbReference type="Proteomes" id="UP000295184">
    <property type="component" value="Unassembled WGS sequence"/>
</dbReference>
<comment type="caution">
    <text evidence="2">The sequence shown here is derived from an EMBL/GenBank/DDBJ whole genome shotgun (WGS) entry which is preliminary data.</text>
</comment>
<sequence length="352" mass="39544">MYEIEYTADRTLRRQAWQLLRQKTLLSPAGIFGILGPVFLAALGVYELRQICWGFAFWGANFLWYGWKTLGLLVLFWGVAFWMIGRTVAFNRRAYRRFLEQPEGLRRLVLSQQILRVYRQDGRQLLAIHWNPGVRLVQGRDLVLLCAGRSCVVAISARELAAQGGFAELQRTVNERVRDAQPLDETLWRSLITPRPGLVWAASYSAADAWKRRMSLRLALGGAVALLIVLLLMPGGPLVKGIAAAVVLALIIGQASPRRREKATVQGGGPAGLMNLPARFELYEEGIQIARGEEGSFWDWGRIDAVQDQRGTLVLKKDKRIVTLLPPQAFADEAERRRILEFIQARVGTGKV</sequence>
<dbReference type="EMBL" id="SLUM01000018">
    <property type="protein sequence ID" value="TCL55118.1"/>
    <property type="molecule type" value="Genomic_DNA"/>
</dbReference>